<organism evidence="7 8">
    <name type="scientific">Ogataea polymorpha</name>
    <dbReference type="NCBI Taxonomy" id="460523"/>
    <lineage>
        <taxon>Eukaryota</taxon>
        <taxon>Fungi</taxon>
        <taxon>Dikarya</taxon>
        <taxon>Ascomycota</taxon>
        <taxon>Saccharomycotina</taxon>
        <taxon>Pichiomycetes</taxon>
        <taxon>Pichiales</taxon>
        <taxon>Pichiaceae</taxon>
        <taxon>Ogataea</taxon>
    </lineage>
</organism>
<dbReference type="Proteomes" id="UP000788993">
    <property type="component" value="Unassembled WGS sequence"/>
</dbReference>
<evidence type="ECO:0000256" key="6">
    <source>
        <dbReference type="SAM" id="Phobius"/>
    </source>
</evidence>
<sequence length="536" mass="58245">MSHTITSVLSNRSTALMSPVRTIDAKHAHGDEDLLHEIGYKQELKRTFSTLQVFGIAYSIMGLLPSIASVTGTGLASGPSGFLWSWLIASVFIFLLGVSMSELASAIPTSGGLYFWTYHYAPKSIKVPLSYLIGLSNSLALCSGLVSIGYGNAEEILAAVYLTKNGDFEITTGKTYGVFAACIFAQALCTCFSSKHIAWLQTTSMVCNTGIIVLFLIALPIGTSVNSTFNDGKFIFGTVQNYSDWPTGWQFCLSFMTAVWTIGSFDSCVHMSEEARNATYGVPIGIMASIGVCGVVGWFIIICLTACMSSDVDAVLATETGFPMAQIIYDSLGRRWAIAFMSLMAVCQWLMGSSILTALSRQVWAFARDDGLPFANVVKVVHKTLKVPIRAVVFSSLVGWLIGCLCLAGSTAANALFSLGVAGNYLAWCMPVFLKLTSGKHLFKPGAFYLGDFYSKLVGWTTCAWGAFIIVLCMFPSAKEVEKDTMNYTVVITCGTWVLSLVYYYVYKYKVYHGPRSNLTPEDVIEAAVVPDKQEI</sequence>
<evidence type="ECO:0000313" key="7">
    <source>
        <dbReference type="EMBL" id="KAH3664590.1"/>
    </source>
</evidence>
<dbReference type="Pfam" id="PF13520">
    <property type="entry name" value="AA_permease_2"/>
    <property type="match status" value="1"/>
</dbReference>
<accession>A0A9P8P3K0</accession>
<evidence type="ECO:0000256" key="1">
    <source>
        <dbReference type="ARBA" id="ARBA00004141"/>
    </source>
</evidence>
<dbReference type="GO" id="GO:0015101">
    <property type="term" value="F:organic cation transmembrane transporter activity"/>
    <property type="evidence" value="ECO:0007669"/>
    <property type="project" value="UniProtKB-ARBA"/>
</dbReference>
<feature type="transmembrane region" description="Helical" evidence="6">
    <location>
        <begin position="173"/>
        <end position="193"/>
    </location>
</feature>
<feature type="transmembrane region" description="Helical" evidence="6">
    <location>
        <begin position="247"/>
        <end position="268"/>
    </location>
</feature>
<feature type="transmembrane region" description="Helical" evidence="6">
    <location>
        <begin position="205"/>
        <end position="227"/>
    </location>
</feature>
<feature type="transmembrane region" description="Helical" evidence="6">
    <location>
        <begin position="391"/>
        <end position="410"/>
    </location>
</feature>
<feature type="transmembrane region" description="Helical" evidence="6">
    <location>
        <begin position="416"/>
        <end position="436"/>
    </location>
</feature>
<reference evidence="7" key="1">
    <citation type="journal article" date="2021" name="Open Biol.">
        <title>Shared evolutionary footprints suggest mitochondrial oxidative damage underlies multiple complex I losses in fungi.</title>
        <authorList>
            <person name="Schikora-Tamarit M.A."/>
            <person name="Marcet-Houben M."/>
            <person name="Nosek J."/>
            <person name="Gabaldon T."/>
        </authorList>
    </citation>
    <scope>NUCLEOTIDE SEQUENCE</scope>
    <source>
        <strain evidence="7">NCAIM Y.01608</strain>
    </source>
</reference>
<keyword evidence="3 6" id="KW-0812">Transmembrane</keyword>
<dbReference type="AlphaFoldDB" id="A0A9P8P3K0"/>
<keyword evidence="8" id="KW-1185">Reference proteome</keyword>
<feature type="transmembrane region" description="Helical" evidence="6">
    <location>
        <begin position="457"/>
        <end position="478"/>
    </location>
</feature>
<feature type="transmembrane region" description="Helical" evidence="6">
    <location>
        <begin position="128"/>
        <end position="153"/>
    </location>
</feature>
<comment type="subcellular location">
    <subcellularLocation>
        <location evidence="1">Membrane</location>
        <topology evidence="1">Multi-pass membrane protein</topology>
    </subcellularLocation>
</comment>
<feature type="transmembrane region" description="Helical" evidence="6">
    <location>
        <begin position="51"/>
        <end position="71"/>
    </location>
</feature>
<dbReference type="PANTHER" id="PTHR45649">
    <property type="entry name" value="AMINO-ACID PERMEASE BAT1"/>
    <property type="match status" value="1"/>
</dbReference>
<dbReference type="InterPro" id="IPR002293">
    <property type="entry name" value="AA/rel_permease1"/>
</dbReference>
<dbReference type="FunFam" id="1.20.1740.10:FF:000046">
    <property type="entry name" value="Amino-acid permease, putative"/>
    <property type="match status" value="1"/>
</dbReference>
<comment type="caution">
    <text evidence="7">The sequence shown here is derived from an EMBL/GenBank/DDBJ whole genome shotgun (WGS) entry which is preliminary data.</text>
</comment>
<feature type="transmembrane region" description="Helical" evidence="6">
    <location>
        <begin position="83"/>
        <end position="116"/>
    </location>
</feature>
<evidence type="ECO:0008006" key="9">
    <source>
        <dbReference type="Google" id="ProtNLM"/>
    </source>
</evidence>
<dbReference type="EMBL" id="JAEUBD010001178">
    <property type="protein sequence ID" value="KAH3664590.1"/>
    <property type="molecule type" value="Genomic_DNA"/>
</dbReference>
<evidence type="ECO:0000256" key="4">
    <source>
        <dbReference type="ARBA" id="ARBA00022989"/>
    </source>
</evidence>
<dbReference type="PANTHER" id="PTHR45649:SF6">
    <property type="entry name" value="GABA-SPECIFIC PERMEASE"/>
    <property type="match status" value="1"/>
</dbReference>
<reference evidence="7" key="2">
    <citation type="submission" date="2021-01" db="EMBL/GenBank/DDBJ databases">
        <authorList>
            <person name="Schikora-Tamarit M.A."/>
        </authorList>
    </citation>
    <scope>NUCLEOTIDE SEQUENCE</scope>
    <source>
        <strain evidence="7">NCAIM Y.01608</strain>
    </source>
</reference>
<evidence type="ECO:0000256" key="2">
    <source>
        <dbReference type="ARBA" id="ARBA00022448"/>
    </source>
</evidence>
<evidence type="ECO:0000256" key="5">
    <source>
        <dbReference type="ARBA" id="ARBA00023136"/>
    </source>
</evidence>
<dbReference type="GO" id="GO:0016020">
    <property type="term" value="C:membrane"/>
    <property type="evidence" value="ECO:0007669"/>
    <property type="project" value="UniProtKB-SubCell"/>
</dbReference>
<name>A0A9P8P3K0_9ASCO</name>
<keyword evidence="4 6" id="KW-1133">Transmembrane helix</keyword>
<keyword evidence="2" id="KW-0813">Transport</keyword>
<feature type="transmembrane region" description="Helical" evidence="6">
    <location>
        <begin position="490"/>
        <end position="507"/>
    </location>
</feature>
<feature type="transmembrane region" description="Helical" evidence="6">
    <location>
        <begin position="336"/>
        <end position="359"/>
    </location>
</feature>
<dbReference type="Gene3D" id="1.20.1740.10">
    <property type="entry name" value="Amino acid/polyamine transporter I"/>
    <property type="match status" value="1"/>
</dbReference>
<feature type="transmembrane region" description="Helical" evidence="6">
    <location>
        <begin position="280"/>
        <end position="301"/>
    </location>
</feature>
<proteinExistence type="predicted"/>
<evidence type="ECO:0000256" key="3">
    <source>
        <dbReference type="ARBA" id="ARBA00022692"/>
    </source>
</evidence>
<gene>
    <name evidence="7" type="ORF">OGATHE_003405</name>
</gene>
<keyword evidence="5 6" id="KW-0472">Membrane</keyword>
<protein>
    <recommendedName>
        <fullName evidence="9">GABA-specific permease</fullName>
    </recommendedName>
</protein>
<evidence type="ECO:0000313" key="8">
    <source>
        <dbReference type="Proteomes" id="UP000788993"/>
    </source>
</evidence>
<dbReference type="PIRSF" id="PIRSF006060">
    <property type="entry name" value="AA_transporter"/>
    <property type="match status" value="1"/>
</dbReference>